<comment type="function">
    <text evidence="5">Transforms N(2)-succinylglutamate into succinate and glutamate.</text>
</comment>
<dbReference type="InterPro" id="IPR007036">
    <property type="entry name" value="Aste_AspA_hybrid_dom"/>
</dbReference>
<comment type="cofactor">
    <cofactor evidence="5">
        <name>Zn(2+)</name>
        <dbReference type="ChEBI" id="CHEBI:29105"/>
    </cofactor>
    <text evidence="5">Binds 1 zinc ion per subunit.</text>
</comment>
<dbReference type="Proteomes" id="UP000255108">
    <property type="component" value="Unassembled WGS sequence"/>
</dbReference>
<dbReference type="CDD" id="cd03855">
    <property type="entry name" value="M14_ASTE"/>
    <property type="match status" value="1"/>
</dbReference>
<dbReference type="EMBL" id="SMBT01000021">
    <property type="protein sequence ID" value="TCU81518.1"/>
    <property type="molecule type" value="Genomic_DNA"/>
</dbReference>
<evidence type="ECO:0000313" key="9">
    <source>
        <dbReference type="EMBL" id="STQ89912.1"/>
    </source>
</evidence>
<dbReference type="InterPro" id="IPR016681">
    <property type="entry name" value="SuccinylGlu_desuccinylase"/>
</dbReference>
<dbReference type="NCBIfam" id="NF003706">
    <property type="entry name" value="PRK05324.1"/>
    <property type="match status" value="1"/>
</dbReference>
<gene>
    <name evidence="9" type="primary">astE_1</name>
    <name evidence="5" type="synonym">astE</name>
    <name evidence="10" type="ORF">EV682_12133</name>
    <name evidence="9" type="ORF">NCTC11159_00963</name>
</gene>
<evidence type="ECO:0000313" key="11">
    <source>
        <dbReference type="Proteomes" id="UP000255108"/>
    </source>
</evidence>
<comment type="pathway">
    <text evidence="5">Amino-acid degradation; L-arginine degradation via AST pathway; L-glutamate and succinate from L-arginine: step 5/5.</text>
</comment>
<keyword evidence="1 5" id="KW-0056">Arginine metabolism</keyword>
<evidence type="ECO:0000313" key="12">
    <source>
        <dbReference type="Proteomes" id="UP000295794"/>
    </source>
</evidence>
<dbReference type="InterPro" id="IPR055438">
    <property type="entry name" value="AstE_AspA_cat"/>
</dbReference>
<dbReference type="GO" id="GO:0009017">
    <property type="term" value="F:succinylglutamate desuccinylase activity"/>
    <property type="evidence" value="ECO:0007669"/>
    <property type="project" value="UniProtKB-UniRule"/>
</dbReference>
<name>A0A377Q520_9NEIS</name>
<dbReference type="Pfam" id="PF04952">
    <property type="entry name" value="AstE_AspA_hybrid"/>
    <property type="match status" value="1"/>
</dbReference>
<evidence type="ECO:0000256" key="2">
    <source>
        <dbReference type="ARBA" id="ARBA00022723"/>
    </source>
</evidence>
<dbReference type="GO" id="GO:0008270">
    <property type="term" value="F:zinc ion binding"/>
    <property type="evidence" value="ECO:0007669"/>
    <property type="project" value="UniProtKB-UniRule"/>
</dbReference>
<feature type="domain" description="AstE/AspA barrel-sandwich hybrid" evidence="7">
    <location>
        <begin position="254"/>
        <end position="327"/>
    </location>
</feature>
<dbReference type="PANTHER" id="PTHR15162">
    <property type="entry name" value="ASPARTOACYLASE"/>
    <property type="match status" value="1"/>
</dbReference>
<keyword evidence="12" id="KW-1185">Reference proteome</keyword>
<dbReference type="PANTHER" id="PTHR15162:SF7">
    <property type="entry name" value="SUCCINYLGLUTAMATE DESUCCINYLASE"/>
    <property type="match status" value="1"/>
</dbReference>
<evidence type="ECO:0000259" key="8">
    <source>
        <dbReference type="Pfam" id="PF24827"/>
    </source>
</evidence>
<keyword evidence="2 5" id="KW-0479">Metal-binding</keyword>
<protein>
    <recommendedName>
        <fullName evidence="5 6">Succinylglutamate desuccinylase</fullName>
        <ecNumber evidence="5 6">3.5.1.96</ecNumber>
    </recommendedName>
</protein>
<dbReference type="EMBL" id="UGHR01000001">
    <property type="protein sequence ID" value="STQ89912.1"/>
    <property type="molecule type" value="Genomic_DNA"/>
</dbReference>
<dbReference type="SUPFAM" id="SSF53187">
    <property type="entry name" value="Zn-dependent exopeptidases"/>
    <property type="match status" value="1"/>
</dbReference>
<dbReference type="GO" id="GO:0016788">
    <property type="term" value="F:hydrolase activity, acting on ester bonds"/>
    <property type="evidence" value="ECO:0007669"/>
    <property type="project" value="UniProtKB-UniRule"/>
</dbReference>
<reference evidence="10 12" key="2">
    <citation type="submission" date="2019-03" db="EMBL/GenBank/DDBJ databases">
        <title>Genomic Encyclopedia of Type Strains, Phase IV (KMG-IV): sequencing the most valuable type-strain genomes for metagenomic binning, comparative biology and taxonomic classification.</title>
        <authorList>
            <person name="Goeker M."/>
        </authorList>
    </citation>
    <scope>NUCLEOTIDE SEQUENCE [LARGE SCALE GENOMIC DNA]</scope>
    <source>
        <strain evidence="10 12">DSM 3764</strain>
    </source>
</reference>
<feature type="domain" description="Succinylglutamate desuccinylase/Aspartoacylase catalytic" evidence="8">
    <location>
        <begin position="52"/>
        <end position="233"/>
    </location>
</feature>
<accession>A0A377Q520</accession>
<comment type="similarity">
    <text evidence="5">Belongs to the AspA/AstE family. Succinylglutamate desuccinylase subfamily.</text>
</comment>
<dbReference type="NCBIfam" id="TIGR03242">
    <property type="entry name" value="arg_catab_astE"/>
    <property type="match status" value="1"/>
</dbReference>
<feature type="active site" evidence="5">
    <location>
        <position position="217"/>
    </location>
</feature>
<feature type="binding site" evidence="5">
    <location>
        <position position="154"/>
    </location>
    <ligand>
        <name>Zn(2+)</name>
        <dbReference type="ChEBI" id="CHEBI:29105"/>
    </ligand>
</feature>
<evidence type="ECO:0000256" key="6">
    <source>
        <dbReference type="NCBIfam" id="TIGR03242"/>
    </source>
</evidence>
<keyword evidence="4 5" id="KW-0862">Zinc</keyword>
<organism evidence="9 11">
    <name type="scientific">Iodobacter fluviatilis</name>
    <dbReference type="NCBI Taxonomy" id="537"/>
    <lineage>
        <taxon>Bacteria</taxon>
        <taxon>Pseudomonadati</taxon>
        <taxon>Pseudomonadota</taxon>
        <taxon>Betaproteobacteria</taxon>
        <taxon>Neisseriales</taxon>
        <taxon>Chitinibacteraceae</taxon>
        <taxon>Iodobacter</taxon>
    </lineage>
</organism>
<evidence type="ECO:0000256" key="4">
    <source>
        <dbReference type="ARBA" id="ARBA00022833"/>
    </source>
</evidence>
<feature type="binding site" evidence="5">
    <location>
        <position position="61"/>
    </location>
    <ligand>
        <name>Zn(2+)</name>
        <dbReference type="ChEBI" id="CHEBI:29105"/>
    </ligand>
</feature>
<dbReference type="OrthoDB" id="5290473at2"/>
<feature type="binding site" evidence="5">
    <location>
        <position position="64"/>
    </location>
    <ligand>
        <name>Zn(2+)</name>
        <dbReference type="ChEBI" id="CHEBI:29105"/>
    </ligand>
</feature>
<evidence type="ECO:0000259" key="7">
    <source>
        <dbReference type="Pfam" id="PF04952"/>
    </source>
</evidence>
<dbReference type="GO" id="GO:0019545">
    <property type="term" value="P:L-arginine catabolic process to succinate"/>
    <property type="evidence" value="ECO:0007669"/>
    <property type="project" value="UniProtKB-UniRule"/>
</dbReference>
<dbReference type="AlphaFoldDB" id="A0A377Q520"/>
<keyword evidence="3 5" id="KW-0378">Hydrolase</keyword>
<dbReference type="Gene3D" id="3.40.630.10">
    <property type="entry name" value="Zn peptidases"/>
    <property type="match status" value="1"/>
</dbReference>
<dbReference type="UniPathway" id="UPA00185">
    <property type="reaction ID" value="UER00283"/>
</dbReference>
<reference evidence="9 11" key="1">
    <citation type="submission" date="2018-06" db="EMBL/GenBank/DDBJ databases">
        <authorList>
            <consortium name="Pathogen Informatics"/>
            <person name="Doyle S."/>
        </authorList>
    </citation>
    <scope>NUCLEOTIDE SEQUENCE [LARGE SCALE GENOMIC DNA]</scope>
    <source>
        <strain evidence="9 11">NCTC11159</strain>
    </source>
</reference>
<dbReference type="EC" id="3.5.1.96" evidence="5 6"/>
<dbReference type="RefSeq" id="WP_115226307.1">
    <property type="nucleotide sequence ID" value="NZ_CAWOLO010000021.1"/>
</dbReference>
<evidence type="ECO:0000256" key="1">
    <source>
        <dbReference type="ARBA" id="ARBA00022503"/>
    </source>
</evidence>
<evidence type="ECO:0000256" key="5">
    <source>
        <dbReference type="HAMAP-Rule" id="MF_00767"/>
    </source>
</evidence>
<dbReference type="Proteomes" id="UP000295794">
    <property type="component" value="Unassembled WGS sequence"/>
</dbReference>
<dbReference type="HAMAP" id="MF_00767">
    <property type="entry name" value="Arg_catab_AstE"/>
    <property type="match status" value="1"/>
</dbReference>
<evidence type="ECO:0000256" key="3">
    <source>
        <dbReference type="ARBA" id="ARBA00022801"/>
    </source>
</evidence>
<evidence type="ECO:0000313" key="10">
    <source>
        <dbReference type="EMBL" id="TCU81518.1"/>
    </source>
</evidence>
<comment type="catalytic activity">
    <reaction evidence="5">
        <text>N-succinyl-L-glutamate + H2O = L-glutamate + succinate</text>
        <dbReference type="Rhea" id="RHEA:15169"/>
        <dbReference type="ChEBI" id="CHEBI:15377"/>
        <dbReference type="ChEBI" id="CHEBI:29985"/>
        <dbReference type="ChEBI" id="CHEBI:30031"/>
        <dbReference type="ChEBI" id="CHEBI:58763"/>
        <dbReference type="EC" id="3.5.1.96"/>
    </reaction>
</comment>
<dbReference type="InterPro" id="IPR050178">
    <property type="entry name" value="AspA/AstE_fam"/>
</dbReference>
<dbReference type="GO" id="GO:0019544">
    <property type="term" value="P:L-arginine catabolic process to L-glutamate"/>
    <property type="evidence" value="ECO:0007669"/>
    <property type="project" value="UniProtKB-UniRule"/>
</dbReference>
<sequence length="331" mass="36452">MPHTHPVLADFLSFTLQDHPIDIVKGTLASGVHWHYLGEGLLEFVPHHGSDQSLVLSAGIHGNETAPIELLNTLVKDLATGQQALGVRLLVLLGNVAAMRTSDRYLDDDLNRLFDHRHTRLPDSTDAQRAAQIEAAMAQFFAGASGARYHLDLHTAIRPSSFTRFGLLPYQTRPYDPQLLKWLECCDLGALLINHAPAGTFAYHSSQHHGAQSVTLELGKVQPFGQNQLDDFAGINALMQSMVAATQPSRPAQPYQVFKVVGQLEKHSEAFKLHLPDDVANFTAYPQGTLIASDTGYEYKVSHLEERVVFPNPKVKPGVRAGLMVVEVKDF</sequence>
<dbReference type="Pfam" id="PF24827">
    <property type="entry name" value="AstE_AspA_cat"/>
    <property type="match status" value="1"/>
</dbReference>
<proteinExistence type="inferred from homology"/>
<dbReference type="PIRSF" id="PIRSF017020">
    <property type="entry name" value="AstE"/>
    <property type="match status" value="1"/>
</dbReference>